<proteinExistence type="predicted"/>
<accession>A0AAV2LBD4</accession>
<gene>
    <name evidence="2" type="ORF">KC01_LOCUS26363</name>
</gene>
<keyword evidence="3" id="KW-1185">Reference proteome</keyword>
<dbReference type="EMBL" id="OZ035844">
    <property type="protein sequence ID" value="CAL1597888.1"/>
    <property type="molecule type" value="Genomic_DNA"/>
</dbReference>
<name>A0AAV2LBD4_KNICA</name>
<evidence type="ECO:0000256" key="1">
    <source>
        <dbReference type="SAM" id="MobiDB-lite"/>
    </source>
</evidence>
<evidence type="ECO:0000313" key="3">
    <source>
        <dbReference type="Proteomes" id="UP001497482"/>
    </source>
</evidence>
<reference evidence="2 3" key="1">
    <citation type="submission" date="2024-04" db="EMBL/GenBank/DDBJ databases">
        <authorList>
            <person name="Waldvogel A.-M."/>
            <person name="Schoenle A."/>
        </authorList>
    </citation>
    <scope>NUCLEOTIDE SEQUENCE [LARGE SCALE GENOMIC DNA]</scope>
</reference>
<evidence type="ECO:0000313" key="2">
    <source>
        <dbReference type="EMBL" id="CAL1597888.1"/>
    </source>
</evidence>
<organism evidence="2 3">
    <name type="scientific">Knipowitschia caucasica</name>
    <name type="common">Caucasian dwarf goby</name>
    <name type="synonym">Pomatoschistus caucasicus</name>
    <dbReference type="NCBI Taxonomy" id="637954"/>
    <lineage>
        <taxon>Eukaryota</taxon>
        <taxon>Metazoa</taxon>
        <taxon>Chordata</taxon>
        <taxon>Craniata</taxon>
        <taxon>Vertebrata</taxon>
        <taxon>Euteleostomi</taxon>
        <taxon>Actinopterygii</taxon>
        <taxon>Neopterygii</taxon>
        <taxon>Teleostei</taxon>
        <taxon>Neoteleostei</taxon>
        <taxon>Acanthomorphata</taxon>
        <taxon>Gobiaria</taxon>
        <taxon>Gobiiformes</taxon>
        <taxon>Gobioidei</taxon>
        <taxon>Gobiidae</taxon>
        <taxon>Gobiinae</taxon>
        <taxon>Knipowitschia</taxon>
    </lineage>
</organism>
<feature type="region of interest" description="Disordered" evidence="1">
    <location>
        <begin position="29"/>
        <end position="66"/>
    </location>
</feature>
<sequence length="133" mass="14887">MAFQSEPGARPTLAAASVSAHLWIRSDERSGHSHITPAPGPAHFHPRSSSKMMEETDYESFGTRQNNERVTSKVEETFWQTFWKIQIKCSLGSCANVVIFLQLKKKKSPTQVDVIVAVMRFQASFDRGAVGFD</sequence>
<protein>
    <submittedName>
        <fullName evidence="2">Uncharacterized protein</fullName>
    </submittedName>
</protein>
<dbReference type="AlphaFoldDB" id="A0AAV2LBD4"/>
<dbReference type="Proteomes" id="UP001497482">
    <property type="component" value="Chromosome 22"/>
</dbReference>